<dbReference type="Proteomes" id="UP001237642">
    <property type="component" value="Unassembled WGS sequence"/>
</dbReference>
<accession>A0AAD8J6S4</accession>
<evidence type="ECO:0000313" key="2">
    <source>
        <dbReference type="Proteomes" id="UP001237642"/>
    </source>
</evidence>
<reference evidence="1" key="1">
    <citation type="submission" date="2023-02" db="EMBL/GenBank/DDBJ databases">
        <title>Genome of toxic invasive species Heracleum sosnowskyi carries increased number of genes despite the absence of recent whole-genome duplications.</title>
        <authorList>
            <person name="Schelkunov M."/>
            <person name="Shtratnikova V."/>
            <person name="Makarenko M."/>
            <person name="Klepikova A."/>
            <person name="Omelchenko D."/>
            <person name="Novikova G."/>
            <person name="Obukhova E."/>
            <person name="Bogdanov V."/>
            <person name="Penin A."/>
            <person name="Logacheva M."/>
        </authorList>
    </citation>
    <scope>NUCLEOTIDE SEQUENCE</scope>
    <source>
        <strain evidence="1">Hsosn_3</strain>
        <tissue evidence="1">Leaf</tissue>
    </source>
</reference>
<sequence length="492" mass="55481">MAPSNIQIPVKVLVHKQEERVLFAEANSDFVDILFSFLTMPMGTIVRLLSNQSDSSQPPAIGSFTNLYRSMSNLEPKYFATQACRDVLLKTTNSAYAECRKLKINIDDIKPGFYICEDLNCSSNHLSFYRNVKCEKCSKFLNWIVCYSGSLLCHTTVGGQGVFVSTTASFVITDDLCVNPNIPASTFAILYNSGFTDFGAFEEKTFNIGFTEILDLLKYSFLSKTPLTALFLGKNNVMRDKSVHTINRPVSIHGIDSFKKMTVKVLVQKSNNKILLAFSSKDFVDFLFNLLTIPLGRVIGLLSEFYAPALCVENIYRSVSDLNVAEYFKSKEMRDMLLCPQLVMLHKWFSQLFPVKEEIIQKFYLYKKYTPPGQCYYEPPYLTRNPSSATRELKLASPLCDGVLLSGSTMFMLTDDLVVTPLSSMSCIKYLQSRNVSPIDTEEHVIDVGMKEAVNLLRASLLSNSVLTSGLKHLIQIKPKTERLMKKPKVEN</sequence>
<dbReference type="EMBL" id="JAUIZM010000002">
    <property type="protein sequence ID" value="KAK1398303.1"/>
    <property type="molecule type" value="Genomic_DNA"/>
</dbReference>
<reference evidence="1" key="2">
    <citation type="submission" date="2023-05" db="EMBL/GenBank/DDBJ databases">
        <authorList>
            <person name="Schelkunov M.I."/>
        </authorList>
    </citation>
    <scope>NUCLEOTIDE SEQUENCE</scope>
    <source>
        <strain evidence="1">Hsosn_3</strain>
        <tissue evidence="1">Leaf</tissue>
    </source>
</reference>
<comment type="caution">
    <text evidence="1">The sequence shown here is derived from an EMBL/GenBank/DDBJ whole genome shotgun (WGS) entry which is preliminary data.</text>
</comment>
<proteinExistence type="predicted"/>
<protein>
    <recommendedName>
        <fullName evidence="3">DUF674 family protein</fullName>
    </recommendedName>
</protein>
<dbReference type="PANTHER" id="PTHR33103">
    <property type="entry name" value="OS01G0153900 PROTEIN"/>
    <property type="match status" value="1"/>
</dbReference>
<evidence type="ECO:0000313" key="1">
    <source>
        <dbReference type="EMBL" id="KAK1398303.1"/>
    </source>
</evidence>
<keyword evidence="2" id="KW-1185">Reference proteome</keyword>
<name>A0AAD8J6S4_9APIA</name>
<evidence type="ECO:0008006" key="3">
    <source>
        <dbReference type="Google" id="ProtNLM"/>
    </source>
</evidence>
<dbReference type="PANTHER" id="PTHR33103:SF27">
    <property type="entry name" value="OS04G0594700 PROTEIN"/>
    <property type="match status" value="1"/>
</dbReference>
<gene>
    <name evidence="1" type="ORF">POM88_008166</name>
</gene>
<dbReference type="InterPro" id="IPR007750">
    <property type="entry name" value="DUF674"/>
</dbReference>
<organism evidence="1 2">
    <name type="scientific">Heracleum sosnowskyi</name>
    <dbReference type="NCBI Taxonomy" id="360622"/>
    <lineage>
        <taxon>Eukaryota</taxon>
        <taxon>Viridiplantae</taxon>
        <taxon>Streptophyta</taxon>
        <taxon>Embryophyta</taxon>
        <taxon>Tracheophyta</taxon>
        <taxon>Spermatophyta</taxon>
        <taxon>Magnoliopsida</taxon>
        <taxon>eudicotyledons</taxon>
        <taxon>Gunneridae</taxon>
        <taxon>Pentapetalae</taxon>
        <taxon>asterids</taxon>
        <taxon>campanulids</taxon>
        <taxon>Apiales</taxon>
        <taxon>Apiaceae</taxon>
        <taxon>Apioideae</taxon>
        <taxon>apioid superclade</taxon>
        <taxon>Tordylieae</taxon>
        <taxon>Tordyliinae</taxon>
        <taxon>Heracleum</taxon>
    </lineage>
</organism>
<dbReference type="AlphaFoldDB" id="A0AAD8J6S4"/>
<dbReference type="Pfam" id="PF05056">
    <property type="entry name" value="DUF674"/>
    <property type="match status" value="1"/>
</dbReference>